<feature type="transmembrane region" description="Helical" evidence="1">
    <location>
        <begin position="7"/>
        <end position="28"/>
    </location>
</feature>
<accession>A0A2T7G913</accession>
<proteinExistence type="predicted"/>
<name>A0A2T7G913_9RHOB</name>
<dbReference type="Proteomes" id="UP000244446">
    <property type="component" value="Unassembled WGS sequence"/>
</dbReference>
<dbReference type="AlphaFoldDB" id="A0A2T7G913"/>
<dbReference type="InterPro" id="IPR047730">
    <property type="entry name" value="ABZJ_00895-like"/>
</dbReference>
<protein>
    <submittedName>
        <fullName evidence="2">Uncharacterized protein</fullName>
    </submittedName>
</protein>
<keyword evidence="3" id="KW-1185">Reference proteome</keyword>
<keyword evidence="1" id="KW-0472">Membrane</keyword>
<dbReference type="EMBL" id="QCYH01000002">
    <property type="protein sequence ID" value="PVA10912.1"/>
    <property type="molecule type" value="Genomic_DNA"/>
</dbReference>
<gene>
    <name evidence="2" type="ORF">DC366_03735</name>
</gene>
<dbReference type="NCBIfam" id="NF038216">
    <property type="entry name" value="ABZJ_00895_fam"/>
    <property type="match status" value="1"/>
</dbReference>
<keyword evidence="1" id="KW-0812">Transmembrane</keyword>
<evidence type="ECO:0000313" key="2">
    <source>
        <dbReference type="EMBL" id="PVA10912.1"/>
    </source>
</evidence>
<comment type="caution">
    <text evidence="2">The sequence shown here is derived from an EMBL/GenBank/DDBJ whole genome shotgun (WGS) entry which is preliminary data.</text>
</comment>
<evidence type="ECO:0000256" key="1">
    <source>
        <dbReference type="SAM" id="Phobius"/>
    </source>
</evidence>
<feature type="transmembrane region" description="Helical" evidence="1">
    <location>
        <begin position="34"/>
        <end position="54"/>
    </location>
</feature>
<reference evidence="2 3" key="1">
    <citation type="submission" date="2018-04" db="EMBL/GenBank/DDBJ databases">
        <title>Pelagivirga bohaiensis gen. nov., sp. nov., a bacterium isolated from the Bohai Sea.</title>
        <authorList>
            <person name="Ji X."/>
        </authorList>
    </citation>
    <scope>NUCLEOTIDE SEQUENCE [LARGE SCALE GENOMIC DNA]</scope>
    <source>
        <strain evidence="2 3">BH-SD19</strain>
    </source>
</reference>
<dbReference type="RefSeq" id="WP_108690886.1">
    <property type="nucleotide sequence ID" value="NZ_QCYH01000002.1"/>
</dbReference>
<dbReference type="OrthoDB" id="7725897at2"/>
<organism evidence="2 3">
    <name type="scientific">Pelagivirga sediminicola</name>
    <dbReference type="NCBI Taxonomy" id="2170575"/>
    <lineage>
        <taxon>Bacteria</taxon>
        <taxon>Pseudomonadati</taxon>
        <taxon>Pseudomonadota</taxon>
        <taxon>Alphaproteobacteria</taxon>
        <taxon>Rhodobacterales</taxon>
        <taxon>Paracoccaceae</taxon>
        <taxon>Pelagivirga</taxon>
    </lineage>
</organism>
<feature type="transmembrane region" description="Helical" evidence="1">
    <location>
        <begin position="66"/>
        <end position="88"/>
    </location>
</feature>
<keyword evidence="1" id="KW-1133">Transmembrane helix</keyword>
<feature type="transmembrane region" description="Helical" evidence="1">
    <location>
        <begin position="108"/>
        <end position="131"/>
    </location>
</feature>
<sequence>MNYLRYTAVFLTVAIGVALIVMAANAWLDAGLGSSAQLLAPAMIAALIEGRAFVRAETRRPNPAEAWNFAILATVLAVALNVALSYAMTALLPEFARLTIAPFGSRQFLLLLGIYALGYLLSNRFLLGLGARSELEAQARRAGLGKP</sequence>
<evidence type="ECO:0000313" key="3">
    <source>
        <dbReference type="Proteomes" id="UP000244446"/>
    </source>
</evidence>